<evidence type="ECO:0000256" key="1">
    <source>
        <dbReference type="SAM" id="MobiDB-lite"/>
    </source>
</evidence>
<evidence type="ECO:0000313" key="3">
    <source>
        <dbReference type="Proteomes" id="UP001200034"/>
    </source>
</evidence>
<feature type="region of interest" description="Disordered" evidence="1">
    <location>
        <begin position="64"/>
        <end position="103"/>
    </location>
</feature>
<protein>
    <recommendedName>
        <fullName evidence="4">Protein Mabiki</fullName>
    </recommendedName>
</protein>
<dbReference type="Proteomes" id="UP001200034">
    <property type="component" value="Unassembled WGS sequence"/>
</dbReference>
<sequence>MEHQSNQQATYLPENFTSQKRKRDADMILAQNKENVTEEAPVSKRRQLTGFFRPWLDNEQNIEATSTQKHSSTPSPAVGSTYHANMVRQKSRQRSPREQQRRDRNTLACLLSRRARQAQDAQLALQYEQYRAQQAVIMEQQVRFGLYYRQLLQQAIFQPAVNLSGIELPPQQQEFLQQMSLSQQLMIFGTHR</sequence>
<feature type="region of interest" description="Disordered" evidence="1">
    <location>
        <begin position="1"/>
        <end position="43"/>
    </location>
</feature>
<reference evidence="2" key="1">
    <citation type="journal article" date="2021" name="Mol. Ecol. Resour.">
        <title>Phylogenomic analyses of the genus Drosophila reveals genomic signals of climate adaptation.</title>
        <authorList>
            <person name="Li F."/>
            <person name="Rane R.V."/>
            <person name="Luria V."/>
            <person name="Xiong Z."/>
            <person name="Chen J."/>
            <person name="Li Z."/>
            <person name="Catullo R.A."/>
            <person name="Griffin P.C."/>
            <person name="Schiffer M."/>
            <person name="Pearce S."/>
            <person name="Lee S.F."/>
            <person name="McElroy K."/>
            <person name="Stocker A."/>
            <person name="Shirriffs J."/>
            <person name="Cockerell F."/>
            <person name="Coppin C."/>
            <person name="Sgro C.M."/>
            <person name="Karger A."/>
            <person name="Cain J.W."/>
            <person name="Weber J.A."/>
            <person name="Santpere G."/>
            <person name="Kirschner M.W."/>
            <person name="Hoffmann A.A."/>
            <person name="Oakeshott J.G."/>
            <person name="Zhang G."/>
        </authorList>
    </citation>
    <scope>NUCLEOTIDE SEQUENCE</scope>
    <source>
        <strain evidence="2">BGI-SZ-2011g</strain>
    </source>
</reference>
<accession>A0AAD4K8G9</accession>
<feature type="compositionally biased region" description="Polar residues" evidence="1">
    <location>
        <begin position="64"/>
        <end position="75"/>
    </location>
</feature>
<feature type="compositionally biased region" description="Polar residues" evidence="1">
    <location>
        <begin position="1"/>
        <end position="18"/>
    </location>
</feature>
<dbReference type="AlphaFoldDB" id="A0AAD4K8G9"/>
<dbReference type="EMBL" id="JAJJHW010001127">
    <property type="protein sequence ID" value="KAH8378009.1"/>
    <property type="molecule type" value="Genomic_DNA"/>
</dbReference>
<comment type="caution">
    <text evidence="2">The sequence shown here is derived from an EMBL/GenBank/DDBJ whole genome shotgun (WGS) entry which is preliminary data.</text>
</comment>
<gene>
    <name evidence="2" type="ORF">KR093_008477</name>
</gene>
<keyword evidence="3" id="KW-1185">Reference proteome</keyword>
<proteinExistence type="predicted"/>
<evidence type="ECO:0000313" key="2">
    <source>
        <dbReference type="EMBL" id="KAH8378009.1"/>
    </source>
</evidence>
<evidence type="ECO:0008006" key="4">
    <source>
        <dbReference type="Google" id="ProtNLM"/>
    </source>
</evidence>
<organism evidence="2 3">
    <name type="scientific">Drosophila rubida</name>
    <dbReference type="NCBI Taxonomy" id="30044"/>
    <lineage>
        <taxon>Eukaryota</taxon>
        <taxon>Metazoa</taxon>
        <taxon>Ecdysozoa</taxon>
        <taxon>Arthropoda</taxon>
        <taxon>Hexapoda</taxon>
        <taxon>Insecta</taxon>
        <taxon>Pterygota</taxon>
        <taxon>Neoptera</taxon>
        <taxon>Endopterygota</taxon>
        <taxon>Diptera</taxon>
        <taxon>Brachycera</taxon>
        <taxon>Muscomorpha</taxon>
        <taxon>Ephydroidea</taxon>
        <taxon>Drosophilidae</taxon>
        <taxon>Drosophila</taxon>
    </lineage>
</organism>
<name>A0AAD4K8G9_9MUSC</name>